<dbReference type="SUPFAM" id="SSF46689">
    <property type="entry name" value="Homeodomain-like"/>
    <property type="match status" value="1"/>
</dbReference>
<feature type="domain" description="HTH araC/xylS-type" evidence="4">
    <location>
        <begin position="195"/>
        <end position="293"/>
    </location>
</feature>
<dbReference type="InterPro" id="IPR037923">
    <property type="entry name" value="HTH-like"/>
</dbReference>
<evidence type="ECO:0000256" key="2">
    <source>
        <dbReference type="ARBA" id="ARBA00023125"/>
    </source>
</evidence>
<dbReference type="InterPro" id="IPR018060">
    <property type="entry name" value="HTH_AraC"/>
</dbReference>
<sequence>MTFFSLSSRSRLDVKWVNSHTGDPLFFDTPHANPNFQLFLVNDGPVYLQVEEEKLTLHSGEILLLKPWERHFGWQEGGNHFNFFWVQFGADPQIEEVDDNTDYAQDLSYIRSSGDLRSAASTEIRMLLPRRSRPSCRFDLALKFERMIAETRKPAGYFRVRLAVLIWTVLELIANDFMESQHPDSSTPESFILYRRIVNTLDENFQQELSKEMFEAAIGRTYGHICSIFKKYSGTTITAYTHSLRLQRAKYLLQTTGDTVAAIGREVGYEDPYYFGRLFKKMNGVTPLQFRYLSGQ</sequence>
<dbReference type="Pfam" id="PF02311">
    <property type="entry name" value="AraC_binding"/>
    <property type="match status" value="1"/>
</dbReference>
<evidence type="ECO:0000259" key="4">
    <source>
        <dbReference type="PROSITE" id="PS01124"/>
    </source>
</evidence>
<dbReference type="Proteomes" id="UP001596113">
    <property type="component" value="Unassembled WGS sequence"/>
</dbReference>
<dbReference type="PANTHER" id="PTHR43280">
    <property type="entry name" value="ARAC-FAMILY TRANSCRIPTIONAL REGULATOR"/>
    <property type="match status" value="1"/>
</dbReference>
<dbReference type="InterPro" id="IPR009057">
    <property type="entry name" value="Homeodomain-like_sf"/>
</dbReference>
<organism evidence="5 6">
    <name type="scientific">Cohnella soli</name>
    <dbReference type="NCBI Taxonomy" id="425005"/>
    <lineage>
        <taxon>Bacteria</taxon>
        <taxon>Bacillati</taxon>
        <taxon>Bacillota</taxon>
        <taxon>Bacilli</taxon>
        <taxon>Bacillales</taxon>
        <taxon>Paenibacillaceae</taxon>
        <taxon>Cohnella</taxon>
    </lineage>
</organism>
<dbReference type="Pfam" id="PF12833">
    <property type="entry name" value="HTH_18"/>
    <property type="match status" value="1"/>
</dbReference>
<dbReference type="RefSeq" id="WP_378129457.1">
    <property type="nucleotide sequence ID" value="NZ_JBHSMI010000005.1"/>
</dbReference>
<evidence type="ECO:0000256" key="3">
    <source>
        <dbReference type="ARBA" id="ARBA00023163"/>
    </source>
</evidence>
<name>A0ABW0HMS9_9BACL</name>
<gene>
    <name evidence="5" type="ORF">ACFPOF_02915</name>
</gene>
<reference evidence="6" key="1">
    <citation type="journal article" date="2019" name="Int. J. Syst. Evol. Microbiol.">
        <title>The Global Catalogue of Microorganisms (GCM) 10K type strain sequencing project: providing services to taxonomists for standard genome sequencing and annotation.</title>
        <authorList>
            <consortium name="The Broad Institute Genomics Platform"/>
            <consortium name="The Broad Institute Genome Sequencing Center for Infectious Disease"/>
            <person name="Wu L."/>
            <person name="Ma J."/>
        </authorList>
    </citation>
    <scope>NUCLEOTIDE SEQUENCE [LARGE SCALE GENOMIC DNA]</scope>
    <source>
        <strain evidence="6">CGMCC 1.18575</strain>
    </source>
</reference>
<dbReference type="Gene3D" id="2.60.120.280">
    <property type="entry name" value="Regulatory protein AraC"/>
    <property type="match status" value="1"/>
</dbReference>
<keyword evidence="2" id="KW-0238">DNA-binding</keyword>
<keyword evidence="6" id="KW-1185">Reference proteome</keyword>
<evidence type="ECO:0000313" key="5">
    <source>
        <dbReference type="EMBL" id="MFC5401673.1"/>
    </source>
</evidence>
<keyword evidence="3" id="KW-0804">Transcription</keyword>
<dbReference type="EMBL" id="JBHSMI010000005">
    <property type="protein sequence ID" value="MFC5401673.1"/>
    <property type="molecule type" value="Genomic_DNA"/>
</dbReference>
<accession>A0ABW0HMS9</accession>
<dbReference type="InterPro" id="IPR018062">
    <property type="entry name" value="HTH_AraC-typ_CS"/>
</dbReference>
<dbReference type="InterPro" id="IPR003313">
    <property type="entry name" value="AraC-bd"/>
</dbReference>
<dbReference type="SMART" id="SM00342">
    <property type="entry name" value="HTH_ARAC"/>
    <property type="match status" value="1"/>
</dbReference>
<comment type="caution">
    <text evidence="5">The sequence shown here is derived from an EMBL/GenBank/DDBJ whole genome shotgun (WGS) entry which is preliminary data.</text>
</comment>
<dbReference type="Gene3D" id="1.10.10.60">
    <property type="entry name" value="Homeodomain-like"/>
    <property type="match status" value="1"/>
</dbReference>
<dbReference type="PANTHER" id="PTHR43280:SF2">
    <property type="entry name" value="HTH-TYPE TRANSCRIPTIONAL REGULATOR EXSA"/>
    <property type="match status" value="1"/>
</dbReference>
<evidence type="ECO:0000313" key="6">
    <source>
        <dbReference type="Proteomes" id="UP001596113"/>
    </source>
</evidence>
<evidence type="ECO:0000256" key="1">
    <source>
        <dbReference type="ARBA" id="ARBA00023015"/>
    </source>
</evidence>
<dbReference type="PRINTS" id="PR00032">
    <property type="entry name" value="HTHARAC"/>
</dbReference>
<dbReference type="PROSITE" id="PS00041">
    <property type="entry name" value="HTH_ARAC_FAMILY_1"/>
    <property type="match status" value="1"/>
</dbReference>
<protein>
    <submittedName>
        <fullName evidence="5">AraC family transcriptional regulator</fullName>
    </submittedName>
</protein>
<dbReference type="PROSITE" id="PS01124">
    <property type="entry name" value="HTH_ARAC_FAMILY_2"/>
    <property type="match status" value="1"/>
</dbReference>
<keyword evidence="1" id="KW-0805">Transcription regulation</keyword>
<dbReference type="SUPFAM" id="SSF51215">
    <property type="entry name" value="Regulatory protein AraC"/>
    <property type="match status" value="1"/>
</dbReference>
<dbReference type="InterPro" id="IPR020449">
    <property type="entry name" value="Tscrpt_reg_AraC-type_HTH"/>
</dbReference>
<proteinExistence type="predicted"/>